<dbReference type="PANTHER" id="PTHR43713:SF3">
    <property type="entry name" value="GLUTAMATE-1-SEMIALDEHYDE 2,1-AMINOMUTASE 1, CHLOROPLASTIC-RELATED"/>
    <property type="match status" value="1"/>
</dbReference>
<dbReference type="AlphaFoldDB" id="A0A853BUG7"/>
<evidence type="ECO:0000313" key="5">
    <source>
        <dbReference type="Proteomes" id="UP000575985"/>
    </source>
</evidence>
<dbReference type="GO" id="GO:0008483">
    <property type="term" value="F:transaminase activity"/>
    <property type="evidence" value="ECO:0007669"/>
    <property type="project" value="InterPro"/>
</dbReference>
<evidence type="ECO:0000256" key="2">
    <source>
        <dbReference type="ARBA" id="ARBA00022898"/>
    </source>
</evidence>
<dbReference type="Gene3D" id="3.90.1150.10">
    <property type="entry name" value="Aspartate Aminotransferase, domain 1"/>
    <property type="match status" value="1"/>
</dbReference>
<evidence type="ECO:0000256" key="1">
    <source>
        <dbReference type="ARBA" id="ARBA00001933"/>
    </source>
</evidence>
<reference evidence="4 5" key="1">
    <citation type="submission" date="2020-07" db="EMBL/GenBank/DDBJ databases">
        <title>Sequencing the genomes of 1000 actinobacteria strains.</title>
        <authorList>
            <person name="Klenk H.-P."/>
        </authorList>
    </citation>
    <scope>NUCLEOTIDE SEQUENCE [LARGE SCALE GENOMIC DNA]</scope>
    <source>
        <strain evidence="4 5">DSM 45927</strain>
    </source>
</reference>
<keyword evidence="4" id="KW-0413">Isomerase</keyword>
<evidence type="ECO:0000313" key="4">
    <source>
        <dbReference type="EMBL" id="NYI98395.1"/>
    </source>
</evidence>
<keyword evidence="5" id="KW-1185">Reference proteome</keyword>
<accession>A0A853BUG7</accession>
<name>A0A853BUG7_9ACTN</name>
<dbReference type="InterPro" id="IPR005814">
    <property type="entry name" value="Aminotrans_3"/>
</dbReference>
<dbReference type="Proteomes" id="UP000575985">
    <property type="component" value="Unassembled WGS sequence"/>
</dbReference>
<dbReference type="GO" id="GO:0030170">
    <property type="term" value="F:pyridoxal phosphate binding"/>
    <property type="evidence" value="ECO:0007669"/>
    <property type="project" value="InterPro"/>
</dbReference>
<dbReference type="GO" id="GO:0042286">
    <property type="term" value="F:glutamate-1-semialdehyde 2,1-aminomutase activity"/>
    <property type="evidence" value="ECO:0007669"/>
    <property type="project" value="UniProtKB-EC"/>
</dbReference>
<comment type="caution">
    <text evidence="4">The sequence shown here is derived from an EMBL/GenBank/DDBJ whole genome shotgun (WGS) entry which is preliminary data.</text>
</comment>
<protein>
    <submittedName>
        <fullName evidence="4">Glutamate-1-semialdehyde 2,1-aminomutase</fullName>
        <ecNumber evidence="4">5.4.3.8</ecNumber>
    </submittedName>
</protein>
<dbReference type="EC" id="5.4.3.8" evidence="4"/>
<dbReference type="InterPro" id="IPR049704">
    <property type="entry name" value="Aminotrans_3_PPA_site"/>
</dbReference>
<dbReference type="PROSITE" id="PS00600">
    <property type="entry name" value="AA_TRANSFER_CLASS_3"/>
    <property type="match status" value="1"/>
</dbReference>
<dbReference type="InterPro" id="IPR015421">
    <property type="entry name" value="PyrdxlP-dep_Trfase_major"/>
</dbReference>
<dbReference type="Pfam" id="PF00202">
    <property type="entry name" value="Aminotran_3"/>
    <property type="match status" value="1"/>
</dbReference>
<evidence type="ECO:0000256" key="3">
    <source>
        <dbReference type="RuleBase" id="RU003560"/>
    </source>
</evidence>
<comment type="similarity">
    <text evidence="3">Belongs to the class-III pyridoxal-phosphate-dependent aminotransferase family.</text>
</comment>
<proteinExistence type="inferred from homology"/>
<comment type="cofactor">
    <cofactor evidence="1">
        <name>pyridoxal 5'-phosphate</name>
        <dbReference type="ChEBI" id="CHEBI:597326"/>
    </cofactor>
</comment>
<dbReference type="PANTHER" id="PTHR43713">
    <property type="entry name" value="GLUTAMATE-1-SEMIALDEHYDE 2,1-AMINOMUTASE"/>
    <property type="match status" value="1"/>
</dbReference>
<dbReference type="InterPro" id="IPR015422">
    <property type="entry name" value="PyrdxlP-dep_Trfase_small"/>
</dbReference>
<sequence length="432" mass="45549">MTGTISDVQAPQSNKTAYDGLRDVVAGGVSSNMRARGVAAPLVVDSAAGARIRDVEGNELIDANMGYGPHIFGYADRDVTEHVAARFRCGHLTGLPHRLDHEAAELVAELVPGVEQLRFANSGTEALMSAVRLARALTGRTLVLTFGGHYHGWSETLLRTRECDGYRPRPLAPGMIPEAMAHTLQVGWNDAAAVEAVFEEHGGELAAVLCEPVLANAGVVAPAPGFLELLRERTRSSGALLVFDEVITGFRVSRGGAQELYGVVPDLTVLSKVMGGGFPVAAFGGPRQAMKPLAQLEAFHAGVYAGNHAAMAAVAASLAKVRSLPGLYTELEALGAYAEARVHEAAAAAQRTLQVRRVGSVMSVALTSPATGAVDPDGHRRLQIACQGRGVYFHPIPDEPWFLSTAHTRSDIDTIADVLAESLAEVCAEGAR</sequence>
<dbReference type="Gene3D" id="3.40.640.10">
    <property type="entry name" value="Type I PLP-dependent aspartate aminotransferase-like (Major domain)"/>
    <property type="match status" value="1"/>
</dbReference>
<organism evidence="4 5">
    <name type="scientific">Streptomonospora nanhaiensis</name>
    <dbReference type="NCBI Taxonomy" id="1323731"/>
    <lineage>
        <taxon>Bacteria</taxon>
        <taxon>Bacillati</taxon>
        <taxon>Actinomycetota</taxon>
        <taxon>Actinomycetes</taxon>
        <taxon>Streptosporangiales</taxon>
        <taxon>Nocardiopsidaceae</taxon>
        <taxon>Streptomonospora</taxon>
    </lineage>
</organism>
<dbReference type="EMBL" id="JACCFO010000001">
    <property type="protein sequence ID" value="NYI98395.1"/>
    <property type="molecule type" value="Genomic_DNA"/>
</dbReference>
<keyword evidence="2 3" id="KW-0663">Pyridoxal phosphate</keyword>
<dbReference type="InterPro" id="IPR015424">
    <property type="entry name" value="PyrdxlP-dep_Trfase"/>
</dbReference>
<gene>
    <name evidence="4" type="ORF">HNR12_004672</name>
</gene>
<dbReference type="SUPFAM" id="SSF53383">
    <property type="entry name" value="PLP-dependent transferases"/>
    <property type="match status" value="1"/>
</dbReference>
<dbReference type="RefSeq" id="WP_179769551.1">
    <property type="nucleotide sequence ID" value="NZ_JACCFO010000001.1"/>
</dbReference>